<protein>
    <submittedName>
        <fullName evidence="4">Uncharacterized protein</fullName>
    </submittedName>
</protein>
<feature type="coiled-coil region" evidence="1">
    <location>
        <begin position="52"/>
        <end position="147"/>
    </location>
</feature>
<evidence type="ECO:0000256" key="2">
    <source>
        <dbReference type="SAM" id="MobiDB-lite"/>
    </source>
</evidence>
<feature type="region of interest" description="Disordered" evidence="2">
    <location>
        <begin position="331"/>
        <end position="365"/>
    </location>
</feature>
<dbReference type="SUPFAM" id="SSF58100">
    <property type="entry name" value="Bacterial hemolysins"/>
    <property type="match status" value="1"/>
</dbReference>
<feature type="transmembrane region" description="Helical" evidence="3">
    <location>
        <begin position="20"/>
        <end position="39"/>
    </location>
</feature>
<dbReference type="RefSeq" id="WP_197439598.1">
    <property type="nucleotide sequence ID" value="NZ_CP036316.1"/>
</dbReference>
<gene>
    <name evidence="4" type="ORF">V22_27450</name>
</gene>
<reference evidence="4 5" key="1">
    <citation type="submission" date="2019-02" db="EMBL/GenBank/DDBJ databases">
        <title>Deep-cultivation of Planctomycetes and their phenomic and genomic characterization uncovers novel biology.</title>
        <authorList>
            <person name="Wiegand S."/>
            <person name="Jogler M."/>
            <person name="Boedeker C."/>
            <person name="Pinto D."/>
            <person name="Vollmers J."/>
            <person name="Rivas-Marin E."/>
            <person name="Kohn T."/>
            <person name="Peeters S.H."/>
            <person name="Heuer A."/>
            <person name="Rast P."/>
            <person name="Oberbeckmann S."/>
            <person name="Bunk B."/>
            <person name="Jeske O."/>
            <person name="Meyerdierks A."/>
            <person name="Storesund J.E."/>
            <person name="Kallscheuer N."/>
            <person name="Luecker S."/>
            <person name="Lage O.M."/>
            <person name="Pohl T."/>
            <person name="Merkel B.J."/>
            <person name="Hornburger P."/>
            <person name="Mueller R.-W."/>
            <person name="Bruemmer F."/>
            <person name="Labrenz M."/>
            <person name="Spormann A.M."/>
            <person name="Op den Camp H."/>
            <person name="Overmann J."/>
            <person name="Amann R."/>
            <person name="Jetten M.S.M."/>
            <person name="Mascher T."/>
            <person name="Medema M.H."/>
            <person name="Devos D.P."/>
            <person name="Kaster A.-K."/>
            <person name="Ovreas L."/>
            <person name="Rohde M."/>
            <person name="Galperin M.Y."/>
            <person name="Jogler C."/>
        </authorList>
    </citation>
    <scope>NUCLEOTIDE SEQUENCE [LARGE SCALE GENOMIC DNA]</scope>
    <source>
        <strain evidence="4 5">V22</strain>
    </source>
</reference>
<evidence type="ECO:0000313" key="4">
    <source>
        <dbReference type="EMBL" id="QDT65491.1"/>
    </source>
</evidence>
<feature type="compositionally biased region" description="Pro residues" evidence="2">
    <location>
        <begin position="336"/>
        <end position="359"/>
    </location>
</feature>
<evidence type="ECO:0000256" key="1">
    <source>
        <dbReference type="SAM" id="Coils"/>
    </source>
</evidence>
<dbReference type="KEGG" id="chya:V22_27450"/>
<keyword evidence="3" id="KW-1133">Transmembrane helix</keyword>
<keyword evidence="3" id="KW-0812">Transmembrane</keyword>
<dbReference type="Proteomes" id="UP000319976">
    <property type="component" value="Chromosome"/>
</dbReference>
<sequence>MRKRGGGDEGGASLDSLLDTMFNVVGILVILLVVTQLGASEAVRRITGIVSEQELKAAQADYTELKKLLEENQADWAEMEARPDMDDELSKINQRIKVMQLNMKQLSNVNIDTTKLVKEVKEKQKEEDKLKEQIDTKIAEIEKIKAMLADTPKRGPDPADLVVSLPNPRPAPKGAEAVDMIIAHDRVQAIDKDQLQKVAQSAIKANLRSLINPKDNMIDGDKLVELFEKEEIGNRLFRLKINVRNFEPRLALVPKPDAGFDMQKNGTEFRRLMGKINDGKSYVKFRVYNDSFDTYLAAREFADQVKLPAGWLPQDEDYTYILDLGVKPKVKLSGYKPPPPPDPNAPKPPPPAKPKNPPPPKKDID</sequence>
<organism evidence="4 5">
    <name type="scientific">Calycomorphotria hydatis</name>
    <dbReference type="NCBI Taxonomy" id="2528027"/>
    <lineage>
        <taxon>Bacteria</taxon>
        <taxon>Pseudomonadati</taxon>
        <taxon>Planctomycetota</taxon>
        <taxon>Planctomycetia</taxon>
        <taxon>Planctomycetales</taxon>
        <taxon>Planctomycetaceae</taxon>
        <taxon>Calycomorphotria</taxon>
    </lineage>
</organism>
<evidence type="ECO:0000313" key="5">
    <source>
        <dbReference type="Proteomes" id="UP000319976"/>
    </source>
</evidence>
<evidence type="ECO:0000256" key="3">
    <source>
        <dbReference type="SAM" id="Phobius"/>
    </source>
</evidence>
<name>A0A517TAT6_9PLAN</name>
<accession>A0A517TAT6</accession>
<dbReference type="EMBL" id="CP036316">
    <property type="protein sequence ID" value="QDT65491.1"/>
    <property type="molecule type" value="Genomic_DNA"/>
</dbReference>
<keyword evidence="1" id="KW-0175">Coiled coil</keyword>
<proteinExistence type="predicted"/>
<keyword evidence="3" id="KW-0472">Membrane</keyword>
<keyword evidence="5" id="KW-1185">Reference proteome</keyword>
<dbReference type="AlphaFoldDB" id="A0A517TAT6"/>